<evidence type="ECO:0000256" key="3">
    <source>
        <dbReference type="ARBA" id="ARBA00022723"/>
    </source>
</evidence>
<dbReference type="eggNOG" id="KOG1356">
    <property type="taxonomic scope" value="Eukaryota"/>
</dbReference>
<dbReference type="GO" id="GO:0008270">
    <property type="term" value="F:zinc ion binding"/>
    <property type="evidence" value="ECO:0007669"/>
    <property type="project" value="UniProtKB-KW"/>
</dbReference>
<evidence type="ECO:0000256" key="1">
    <source>
        <dbReference type="ARBA" id="ARBA00004123"/>
    </source>
</evidence>
<dbReference type="PANTHER" id="PTHR12549">
    <property type="entry name" value="JMJC DOMAIN-CONTAINING HISTONE DEMETHYLATION PROTEIN"/>
    <property type="match status" value="1"/>
</dbReference>
<dbReference type="GO" id="GO:0032454">
    <property type="term" value="F:histone H3K9 demethylase activity"/>
    <property type="evidence" value="ECO:0000318"/>
    <property type="project" value="GO_Central"/>
</dbReference>
<comment type="subcellular location">
    <subcellularLocation>
        <location evidence="1">Nucleus</location>
    </subcellularLocation>
</comment>
<dbReference type="Proteomes" id="UP000017836">
    <property type="component" value="Unassembled WGS sequence"/>
</dbReference>
<keyword evidence="3" id="KW-0479">Metal-binding</keyword>
<feature type="compositionally biased region" description="Basic and acidic residues" evidence="6">
    <location>
        <begin position="205"/>
        <end position="215"/>
    </location>
</feature>
<feature type="region of interest" description="Disordered" evidence="6">
    <location>
        <begin position="126"/>
        <end position="215"/>
    </location>
</feature>
<keyword evidence="4" id="KW-0539">Nucleus</keyword>
<dbReference type="InterPro" id="IPR001841">
    <property type="entry name" value="Znf_RING"/>
</dbReference>
<dbReference type="PROSITE" id="PS51184">
    <property type="entry name" value="JMJC"/>
    <property type="match status" value="1"/>
</dbReference>
<dbReference type="OMA" id="DWCEADI"/>
<feature type="compositionally biased region" description="Basic residues" evidence="6">
    <location>
        <begin position="1240"/>
        <end position="1255"/>
    </location>
</feature>
<reference evidence="10" key="1">
    <citation type="journal article" date="2013" name="Science">
        <title>The Amborella genome and the evolution of flowering plants.</title>
        <authorList>
            <consortium name="Amborella Genome Project"/>
        </authorList>
    </citation>
    <scope>NUCLEOTIDE SEQUENCE [LARGE SCALE GENOMIC DNA]</scope>
</reference>
<dbReference type="EMBL" id="KI392350">
    <property type="protein sequence ID" value="ERN17369.1"/>
    <property type="molecule type" value="Genomic_DNA"/>
</dbReference>
<dbReference type="GO" id="GO:0031490">
    <property type="term" value="F:chromatin DNA binding"/>
    <property type="evidence" value="ECO:0000318"/>
    <property type="project" value="GO_Central"/>
</dbReference>
<dbReference type="PANTHER" id="PTHR12549:SF11">
    <property type="entry name" value="LYSINE-SPECIFIC DEMETHYLASE JMJ25"/>
    <property type="match status" value="1"/>
</dbReference>
<organism evidence="9 10">
    <name type="scientific">Amborella trichopoda</name>
    <dbReference type="NCBI Taxonomy" id="13333"/>
    <lineage>
        <taxon>Eukaryota</taxon>
        <taxon>Viridiplantae</taxon>
        <taxon>Streptophyta</taxon>
        <taxon>Embryophyta</taxon>
        <taxon>Tracheophyta</taxon>
        <taxon>Spermatophyta</taxon>
        <taxon>Magnoliopsida</taxon>
        <taxon>Amborellales</taxon>
        <taxon>Amborellaceae</taxon>
        <taxon>Amborella</taxon>
    </lineage>
</organism>
<evidence type="ECO:0000256" key="4">
    <source>
        <dbReference type="ARBA" id="ARBA00023242"/>
    </source>
</evidence>
<keyword evidence="5" id="KW-0862">Zinc</keyword>
<dbReference type="HOGENOM" id="CLU_001811_2_0_1"/>
<dbReference type="OrthoDB" id="1667110at2759"/>
<dbReference type="GO" id="GO:0000785">
    <property type="term" value="C:chromatin"/>
    <property type="evidence" value="ECO:0000318"/>
    <property type="project" value="GO_Central"/>
</dbReference>
<feature type="compositionally biased region" description="Basic and acidic residues" evidence="6">
    <location>
        <begin position="1039"/>
        <end position="1064"/>
    </location>
</feature>
<protein>
    <recommendedName>
        <fullName evidence="11">JmjC domain-containing protein</fullName>
    </recommendedName>
</protein>
<accession>U5D4J3</accession>
<feature type="region of interest" description="Disordered" evidence="6">
    <location>
        <begin position="1004"/>
        <end position="1064"/>
    </location>
</feature>
<dbReference type="Pfam" id="PF02373">
    <property type="entry name" value="JmjC"/>
    <property type="match status" value="1"/>
</dbReference>
<dbReference type="Gramene" id="ERN17369">
    <property type="protein sequence ID" value="ERN17369"/>
    <property type="gene ID" value="AMTR_s00037p00169980"/>
</dbReference>
<gene>
    <name evidence="9" type="ORF">AMTR_s00037p00169980</name>
</gene>
<dbReference type="SUPFAM" id="SSF51197">
    <property type="entry name" value="Clavaminate synthase-like"/>
    <property type="match status" value="1"/>
</dbReference>
<keyword evidence="5" id="KW-0863">Zinc-finger</keyword>
<dbReference type="GO" id="GO:0003712">
    <property type="term" value="F:transcription coregulator activity"/>
    <property type="evidence" value="ECO:0000318"/>
    <property type="project" value="GO_Central"/>
</dbReference>
<comment type="similarity">
    <text evidence="2">Belongs to the JARID1 histone demethylase family.</text>
</comment>
<evidence type="ECO:0000256" key="2">
    <source>
        <dbReference type="ARBA" id="ARBA00006801"/>
    </source>
</evidence>
<evidence type="ECO:0000313" key="10">
    <source>
        <dbReference type="Proteomes" id="UP000017836"/>
    </source>
</evidence>
<evidence type="ECO:0000256" key="5">
    <source>
        <dbReference type="PROSITE-ProRule" id="PRU00175"/>
    </source>
</evidence>
<dbReference type="SMART" id="SM00558">
    <property type="entry name" value="JmjC"/>
    <property type="match status" value="1"/>
</dbReference>
<feature type="region of interest" description="Disordered" evidence="6">
    <location>
        <begin position="1231"/>
        <end position="1255"/>
    </location>
</feature>
<feature type="domain" description="RING-type" evidence="7">
    <location>
        <begin position="380"/>
        <end position="426"/>
    </location>
</feature>
<proteinExistence type="inferred from homology"/>
<dbReference type="GO" id="GO:0006357">
    <property type="term" value="P:regulation of transcription by RNA polymerase II"/>
    <property type="evidence" value="ECO:0000318"/>
    <property type="project" value="GO_Central"/>
</dbReference>
<evidence type="ECO:0008006" key="11">
    <source>
        <dbReference type="Google" id="ProtNLM"/>
    </source>
</evidence>
<feature type="compositionally biased region" description="Basic and acidic residues" evidence="6">
    <location>
        <begin position="129"/>
        <end position="143"/>
    </location>
</feature>
<sequence>MKEDAFFVPAPNDLRCEKTIGVGRCKNWRVHDMLICEKHLKMEIKAKVSRTSAKNKGSQCKTRDQMGNGCADYVSEKPKKKEVVHQKNKQEEEVLLEHGAGNSISGPKEKQEVKVLLEISNGNSLCRNRSRESEQSSDEERMAENMASAKKKRNKKGFSNDDGGFRATKISKLKKKMTLKEPDEEDELKDDFIESTSRNSLSKKSSREIDRSSAEERVAENIASANKKPSKKGFSIDDGAFRARKISKIKKKIKMKESEEDELKDDSNKSTRKSFTPSDGVGASQMEPEILGSDNGVLACGSEPKMEFAAISYSRRKVKALNNGQYTVENPKEIAEISQAKQLRKLRPRNNVFSERRPQKKVQCTVEKPKKALPGFSNMCHQCQRNDKGRVVRCTKCDRKRYCIPCITRWYPLLSEESIAEECPVCVGNCNCKACLRLDKCQQSHSKEISKEEKIRHLQYLIHKVCPLLRQIHQEQEAEMELEATIQGVPPSDIQVQQAVCYDDERLYCNNCSTSIVDLHRSCPNCSYDLCLKCCQDLRAGFSLGGGEEVHLEFVSREKTYVHGGRLHLGSERKKESNGIRSSSCEDVLAFEWKTDNYGNISCPHTKMGGCSAGLLELKCIFQGNWLSELLVKADKMASIFRSSELSDNFDPCSCSSEIMNGVKELLRKAADREESDDNYIYCPIARDIKNGDLEHFRMHWTNGEPVIVRKCLDSKLGLSWEPMVMHRAFRERTNSKIGIELLEVTAIDCMDWREVDINIHQFFKGYMGDRVPRGEQPAMLKLKDWPPSNFFNELLPRHGAEFVSGLPFQEYTNPKVGVLNLAAKLPEKFLKPDLGPKTYIAYGNADELGRGDSVTMLHCDMSDAVNVLTHTAEVEFSSEHLTWIEELKNQHNTADKMEALNACGMNKKRVNPGRRKRETLSIDGKAIATGLSDSKRRNGSNLDVGTGQEENICLHEVKVETCEEHCIKTMEITGDTGFPDFISTAKRTVDVAIVESNGWETGCPGIKHNGKDGERKGDAGASVVGREVMEVDEDMDDEHSCSRKSEDLKRNPQMKDKERPEVSASELKLKREFGGALWDIFRRKDVPKLEAYLKKHSKEFGHASDCPLKEVIHPIHDQRFYLGVEHKKKLKEEFGVEPWTFEQHLGDAVFIPAGCPHQVRNVKSCIKVAMDFVSPENVYECIRLTDEFRLLPKHHRGNEDKLEVRKICVYAVSHALEEIKNLNSATESEQGYKEVQSAMHKKQQSKRKRSTSNC</sequence>
<dbReference type="InterPro" id="IPR045109">
    <property type="entry name" value="LSDs-like"/>
</dbReference>
<keyword evidence="10" id="KW-1185">Reference proteome</keyword>
<dbReference type="AlphaFoldDB" id="U5D4J3"/>
<evidence type="ECO:0000259" key="8">
    <source>
        <dbReference type="PROSITE" id="PS51184"/>
    </source>
</evidence>
<dbReference type="Gene3D" id="2.60.120.650">
    <property type="entry name" value="Cupin"/>
    <property type="match status" value="2"/>
</dbReference>
<dbReference type="GO" id="GO:0000118">
    <property type="term" value="C:histone deacetylase complex"/>
    <property type="evidence" value="ECO:0000318"/>
    <property type="project" value="GO_Central"/>
</dbReference>
<dbReference type="PROSITE" id="PS50089">
    <property type="entry name" value="ZF_RING_2"/>
    <property type="match status" value="1"/>
</dbReference>
<evidence type="ECO:0000259" key="7">
    <source>
        <dbReference type="PROSITE" id="PS50089"/>
    </source>
</evidence>
<evidence type="ECO:0000256" key="6">
    <source>
        <dbReference type="SAM" id="MobiDB-lite"/>
    </source>
</evidence>
<feature type="domain" description="JmjC" evidence="8">
    <location>
        <begin position="815"/>
        <end position="1190"/>
    </location>
</feature>
<name>U5D4J3_AMBTC</name>
<dbReference type="InterPro" id="IPR003347">
    <property type="entry name" value="JmjC_dom"/>
</dbReference>
<feature type="region of interest" description="Disordered" evidence="6">
    <location>
        <begin position="252"/>
        <end position="287"/>
    </location>
</feature>
<feature type="compositionally biased region" description="Basic and acidic residues" evidence="6">
    <location>
        <begin position="1010"/>
        <end position="1019"/>
    </location>
</feature>
<evidence type="ECO:0000313" key="9">
    <source>
        <dbReference type="EMBL" id="ERN17369.1"/>
    </source>
</evidence>